<dbReference type="InterPro" id="IPR045886">
    <property type="entry name" value="ThiF/MoeB/HesA"/>
</dbReference>
<proteinExistence type="predicted"/>
<dbReference type="InterPro" id="IPR000594">
    <property type="entry name" value="ThiF_NAD_FAD-bd"/>
</dbReference>
<dbReference type="PANTHER" id="PTHR43267">
    <property type="entry name" value="TRNA THREONYLCARBAMOYLADENOSINE DEHYDRATASE"/>
    <property type="match status" value="1"/>
</dbReference>
<dbReference type="CDD" id="cd01483">
    <property type="entry name" value="E1_enzyme_family"/>
    <property type="match status" value="1"/>
</dbReference>
<dbReference type="GO" id="GO:0061504">
    <property type="term" value="P:cyclic threonylcarbamoyladenosine biosynthetic process"/>
    <property type="evidence" value="ECO:0007669"/>
    <property type="project" value="TreeGrafter"/>
</dbReference>
<sequence>MQPSDADEYRPQLLDPTNAADAATLGRLRSDPYIQVLDHHGTELENLRRLRPSPAAALLDEPGRWAWYPWRRSLVSILGPVGFKALRLDRNRNTITVEEQTRLAELTVGVAGLSVGHVIAHTLAAQGLCGRLRLADFDRIELSNLNRIPATVFDIGLNKAVAAARRISELDPYLPVEVFLGGLTTDTVDDFLDGLNVLVEECDSLDIKAIVRVAAKHRRIPVLMATSDRGIVDVERFDDEPNRPILHGLLGPLDIGLLPGMSSKDKIPHILRHLEAEKLSPRTAASLIELERTLATWPQVASEVIIGASAVSEAVRRIGLGEELRSGRCRIDIGSCLDQLTEPAMAAPRPVSPTEQPLVASSVTGLVAVAAMRAPSGGNVQPWLIEAGEDEIAICLAPQYSPTIDVGFRGSAVAVGAAVFNARVAAAHHGILGPVTVDEHPSGSWSPLHATLWYGAGGSQDLADLYGAVLVRETNRDKGIPTPITDDLAGALTAAADREGGHLRLITDSADLASAAEILGASDRIRFLTPHLHQEMIAELRWPGDPDPDAGIDVHSLGFDDGGLVMLELLRRPEVMAQLADWNAGDALGDEMRSRVTGSSALAVVTVTGGSLRDYAVGGSAAESVWVHAQQRGLAVQPISPVWLFAHDPADLEKLSGRFADELGRLQREFIDLAGICADERIALILRLSTAPPPAVTSRRSVTRVRLSE</sequence>
<dbReference type="Gene3D" id="3.40.50.720">
    <property type="entry name" value="NAD(P)-binding Rossmann-like Domain"/>
    <property type="match status" value="1"/>
</dbReference>
<dbReference type="STRING" id="280871.TL10_18400"/>
<reference evidence="2 3" key="1">
    <citation type="submission" date="2015-01" db="EMBL/GenBank/DDBJ databases">
        <title>Genome sequence of Mycobacterium llatzerense and Mycobacterium immunogenum recovered from brain abscess.</title>
        <authorList>
            <person name="Greninger A.L."/>
            <person name="Langelier C."/>
            <person name="Cunningham G."/>
            <person name="Chiu C.Y."/>
            <person name="Miller S."/>
        </authorList>
    </citation>
    <scope>NUCLEOTIDE SEQUENCE [LARGE SCALE GENOMIC DNA]</scope>
    <source>
        <strain evidence="2 3">CLUC14</strain>
    </source>
</reference>
<dbReference type="PANTHER" id="PTHR43267:SF3">
    <property type="entry name" value="THIF PROTEIN"/>
    <property type="match status" value="1"/>
</dbReference>
<dbReference type="InterPro" id="IPR000415">
    <property type="entry name" value="Nitroreductase-like"/>
</dbReference>
<evidence type="ECO:0000313" key="2">
    <source>
        <dbReference type="EMBL" id="KIU15494.1"/>
    </source>
</evidence>
<dbReference type="InterPro" id="IPR035985">
    <property type="entry name" value="Ubiquitin-activating_enz"/>
</dbReference>
<dbReference type="Gene3D" id="3.40.109.10">
    <property type="entry name" value="NADH Oxidase"/>
    <property type="match status" value="1"/>
</dbReference>
<comment type="caution">
    <text evidence="2">The sequence shown here is derived from an EMBL/GenBank/DDBJ whole genome shotgun (WGS) entry which is preliminary data.</text>
</comment>
<feature type="domain" description="THIF-type NAD/FAD binding fold" evidence="1">
    <location>
        <begin position="89"/>
        <end position="229"/>
    </location>
</feature>
<dbReference type="PATRIC" id="fig|280871.6.peg.3806"/>
<dbReference type="EMBL" id="JXST01000026">
    <property type="protein sequence ID" value="KIU15494.1"/>
    <property type="molecule type" value="Genomic_DNA"/>
</dbReference>
<name>A0A0D1JSE5_9MYCO</name>
<dbReference type="Pfam" id="PF00899">
    <property type="entry name" value="ThiF"/>
    <property type="match status" value="1"/>
</dbReference>
<keyword evidence="3" id="KW-1185">Reference proteome</keyword>
<accession>A0A0D1JSE5</accession>
<dbReference type="GO" id="GO:0016491">
    <property type="term" value="F:oxidoreductase activity"/>
    <property type="evidence" value="ECO:0007669"/>
    <property type="project" value="InterPro"/>
</dbReference>
<protein>
    <recommendedName>
        <fullName evidence="1">THIF-type NAD/FAD binding fold domain-containing protein</fullName>
    </recommendedName>
</protein>
<dbReference type="SUPFAM" id="SSF69572">
    <property type="entry name" value="Activating enzymes of the ubiquitin-like proteins"/>
    <property type="match status" value="1"/>
</dbReference>
<dbReference type="GO" id="GO:0008641">
    <property type="term" value="F:ubiquitin-like modifier activating enzyme activity"/>
    <property type="evidence" value="ECO:0007669"/>
    <property type="project" value="InterPro"/>
</dbReference>
<evidence type="ECO:0000259" key="1">
    <source>
        <dbReference type="Pfam" id="PF00899"/>
    </source>
</evidence>
<evidence type="ECO:0000313" key="3">
    <source>
        <dbReference type="Proteomes" id="UP000032221"/>
    </source>
</evidence>
<dbReference type="OrthoDB" id="5149792at2"/>
<dbReference type="GO" id="GO:0061503">
    <property type="term" value="F:tRNA threonylcarbamoyladenosine dehydratase"/>
    <property type="evidence" value="ECO:0007669"/>
    <property type="project" value="TreeGrafter"/>
</dbReference>
<dbReference type="NCBIfam" id="NF005901">
    <property type="entry name" value="PRK07877.1"/>
    <property type="match status" value="1"/>
</dbReference>
<gene>
    <name evidence="2" type="ORF">TL10_18400</name>
</gene>
<dbReference type="RefSeq" id="WP_043986749.1">
    <property type="nucleotide sequence ID" value="NZ_JXST01000026.1"/>
</dbReference>
<dbReference type="Proteomes" id="UP000032221">
    <property type="component" value="Unassembled WGS sequence"/>
</dbReference>
<organism evidence="2 3">
    <name type="scientific">Mycolicibacterium llatzerense</name>
    <dbReference type="NCBI Taxonomy" id="280871"/>
    <lineage>
        <taxon>Bacteria</taxon>
        <taxon>Bacillati</taxon>
        <taxon>Actinomycetota</taxon>
        <taxon>Actinomycetes</taxon>
        <taxon>Mycobacteriales</taxon>
        <taxon>Mycobacteriaceae</taxon>
        <taxon>Mycolicibacterium</taxon>
    </lineage>
</organism>
<dbReference type="AlphaFoldDB" id="A0A0D1JSE5"/>